<reference evidence="2 3" key="1">
    <citation type="submission" date="2014-06" db="EMBL/GenBank/DDBJ databases">
        <authorList>
            <consortium name="DOE Joint Genome Institute"/>
            <person name="Kuo A."/>
            <person name="Kohler A."/>
            <person name="Nagy L.G."/>
            <person name="Floudas D."/>
            <person name="Copeland A."/>
            <person name="Barry K.W."/>
            <person name="Cichocki N."/>
            <person name="Veneault-Fourrey C."/>
            <person name="LaButti K."/>
            <person name="Lindquist E.A."/>
            <person name="Lipzen A."/>
            <person name="Lundell T."/>
            <person name="Morin E."/>
            <person name="Murat C."/>
            <person name="Sun H."/>
            <person name="Tunlid A."/>
            <person name="Henrissat B."/>
            <person name="Grigoriev I.V."/>
            <person name="Hibbett D.S."/>
            <person name="Martin F."/>
            <person name="Nordberg H.P."/>
            <person name="Cantor M.N."/>
            <person name="Hua S.X."/>
        </authorList>
    </citation>
    <scope>NUCLEOTIDE SEQUENCE [LARGE SCALE GENOMIC DNA]</scope>
    <source>
        <strain evidence="2 3">ATCC 200175</strain>
    </source>
</reference>
<dbReference type="Pfam" id="PF00240">
    <property type="entry name" value="ubiquitin"/>
    <property type="match status" value="1"/>
</dbReference>
<evidence type="ECO:0000313" key="2">
    <source>
        <dbReference type="EMBL" id="KIJ09960.1"/>
    </source>
</evidence>
<reference evidence="3" key="2">
    <citation type="submission" date="2015-01" db="EMBL/GenBank/DDBJ databases">
        <title>Evolutionary Origins and Diversification of the Mycorrhizal Mutualists.</title>
        <authorList>
            <consortium name="DOE Joint Genome Institute"/>
            <consortium name="Mycorrhizal Genomics Consortium"/>
            <person name="Kohler A."/>
            <person name="Kuo A."/>
            <person name="Nagy L.G."/>
            <person name="Floudas D."/>
            <person name="Copeland A."/>
            <person name="Barry K.W."/>
            <person name="Cichocki N."/>
            <person name="Veneault-Fourrey C."/>
            <person name="LaButti K."/>
            <person name="Lindquist E.A."/>
            <person name="Lipzen A."/>
            <person name="Lundell T."/>
            <person name="Morin E."/>
            <person name="Murat C."/>
            <person name="Riley R."/>
            <person name="Ohm R."/>
            <person name="Sun H."/>
            <person name="Tunlid A."/>
            <person name="Henrissat B."/>
            <person name="Grigoriev I.V."/>
            <person name="Hibbett D.S."/>
            <person name="Martin F."/>
        </authorList>
    </citation>
    <scope>NUCLEOTIDE SEQUENCE [LARGE SCALE GENOMIC DNA]</scope>
    <source>
        <strain evidence="3">ATCC 200175</strain>
    </source>
</reference>
<dbReference type="InterPro" id="IPR029071">
    <property type="entry name" value="Ubiquitin-like_domsf"/>
</dbReference>
<evidence type="ECO:0000259" key="1">
    <source>
        <dbReference type="PROSITE" id="PS50053"/>
    </source>
</evidence>
<dbReference type="InterPro" id="IPR019956">
    <property type="entry name" value="Ubiquitin_dom"/>
</dbReference>
<protein>
    <recommendedName>
        <fullName evidence="1">Ubiquitin-like domain-containing protein</fullName>
    </recommendedName>
</protein>
<dbReference type="AlphaFoldDB" id="A0A0C9T2Q8"/>
<dbReference type="FunFam" id="3.10.20.90:FF:000160">
    <property type="entry name" value="Polyubiquitin-C"/>
    <property type="match status" value="1"/>
</dbReference>
<dbReference type="OrthoDB" id="428577at2759"/>
<dbReference type="SMART" id="SM00213">
    <property type="entry name" value="UBQ"/>
    <property type="match status" value="1"/>
</dbReference>
<name>A0A0C9T2Q8_PAXIN</name>
<dbReference type="InterPro" id="IPR000626">
    <property type="entry name" value="Ubiquitin-like_dom"/>
</dbReference>
<dbReference type="HOGENOM" id="CLU_010412_6_1_1"/>
<accession>A0A0C9T2Q8</accession>
<dbReference type="InterPro" id="IPR050158">
    <property type="entry name" value="Ubiquitin_ubiquitin-like"/>
</dbReference>
<feature type="non-terminal residue" evidence="2">
    <location>
        <position position="1"/>
    </location>
</feature>
<proteinExistence type="predicted"/>
<dbReference type="SUPFAM" id="SSF54236">
    <property type="entry name" value="Ubiquitin-like"/>
    <property type="match status" value="1"/>
</dbReference>
<organism evidence="2 3">
    <name type="scientific">Paxillus involutus ATCC 200175</name>
    <dbReference type="NCBI Taxonomy" id="664439"/>
    <lineage>
        <taxon>Eukaryota</taxon>
        <taxon>Fungi</taxon>
        <taxon>Dikarya</taxon>
        <taxon>Basidiomycota</taxon>
        <taxon>Agaricomycotina</taxon>
        <taxon>Agaricomycetes</taxon>
        <taxon>Agaricomycetidae</taxon>
        <taxon>Boletales</taxon>
        <taxon>Paxilineae</taxon>
        <taxon>Paxillaceae</taxon>
        <taxon>Paxillus</taxon>
    </lineage>
</organism>
<dbReference type="PANTHER" id="PTHR10666">
    <property type="entry name" value="UBIQUITIN"/>
    <property type="match status" value="1"/>
</dbReference>
<evidence type="ECO:0000313" key="3">
    <source>
        <dbReference type="Proteomes" id="UP000053647"/>
    </source>
</evidence>
<gene>
    <name evidence="2" type="ORF">PAXINDRAFT_86714</name>
</gene>
<keyword evidence="3" id="KW-1185">Reference proteome</keyword>
<dbReference type="PROSITE" id="PS50053">
    <property type="entry name" value="UBIQUITIN_2"/>
    <property type="match status" value="1"/>
</dbReference>
<dbReference type="Gene3D" id="3.10.20.90">
    <property type="entry name" value="Phosphatidylinositol 3-kinase Catalytic Subunit, Chain A, domain 1"/>
    <property type="match status" value="1"/>
</dbReference>
<sequence length="127" mass="14488">IYVQTLTGKTLHLVCRLSDTIDTLKMQILDKEGIRHDSQMLISAGIQLKDRRTLSDYNIDQESTLHLVLRLRGGWYTDTEAGFAAGGRISQKINLDPLPITAYDHDRVQRRQRSIVLQGHGCWCTRP</sequence>
<feature type="domain" description="Ubiquitin-like" evidence="1">
    <location>
        <begin position="1"/>
        <end position="74"/>
    </location>
</feature>
<dbReference type="Proteomes" id="UP000053647">
    <property type="component" value="Unassembled WGS sequence"/>
</dbReference>
<dbReference type="EMBL" id="KN819424">
    <property type="protein sequence ID" value="KIJ09960.1"/>
    <property type="molecule type" value="Genomic_DNA"/>
</dbReference>
<dbReference type="PRINTS" id="PR00348">
    <property type="entry name" value="UBIQUITIN"/>
</dbReference>